<keyword evidence="3" id="KW-1185">Reference proteome</keyword>
<protein>
    <submittedName>
        <fullName evidence="2">Uncharacterized protein</fullName>
    </submittedName>
</protein>
<evidence type="ECO:0000313" key="2">
    <source>
        <dbReference type="EMBL" id="TNN76611.1"/>
    </source>
</evidence>
<sequence length="240" mass="25825">MAGMAILASFLALRTKTRKLTLLFHLRQFGEVESLQHTGMSLDSVRCPCHSSGMCTITVLLGGGWQRGGGSSGDQLTLEIDKLASKLASHLLRSSRLLSSPQTAGDYCALPYIAVAPLETNFQEIWKSVKMLKSLCGTGANSRHARAIQGRFTAAKERVYFMKSHELGGRGGGGGGEGEGDTQGRAGTEDATLPGDWIAPHWMLRTKSVRCHPNAGAHMCTKHALLPLEVNLMDPSVRHS</sequence>
<name>A0A4Z2IFQ8_9TELE</name>
<gene>
    <name evidence="2" type="ORF">EYF80_013063</name>
</gene>
<comment type="caution">
    <text evidence="2">The sequence shown here is derived from an EMBL/GenBank/DDBJ whole genome shotgun (WGS) entry which is preliminary data.</text>
</comment>
<dbReference type="EMBL" id="SRLO01000091">
    <property type="protein sequence ID" value="TNN76611.1"/>
    <property type="molecule type" value="Genomic_DNA"/>
</dbReference>
<feature type="region of interest" description="Disordered" evidence="1">
    <location>
        <begin position="166"/>
        <end position="192"/>
    </location>
</feature>
<dbReference type="Proteomes" id="UP000314294">
    <property type="component" value="Unassembled WGS sequence"/>
</dbReference>
<proteinExistence type="predicted"/>
<reference evidence="2 3" key="1">
    <citation type="submission" date="2019-03" db="EMBL/GenBank/DDBJ databases">
        <title>First draft genome of Liparis tanakae, snailfish: a comprehensive survey of snailfish specific genes.</title>
        <authorList>
            <person name="Kim W."/>
            <person name="Song I."/>
            <person name="Jeong J.-H."/>
            <person name="Kim D."/>
            <person name="Kim S."/>
            <person name="Ryu S."/>
            <person name="Song J.Y."/>
            <person name="Lee S.K."/>
        </authorList>
    </citation>
    <scope>NUCLEOTIDE SEQUENCE [LARGE SCALE GENOMIC DNA]</scope>
    <source>
        <tissue evidence="2">Muscle</tissue>
    </source>
</reference>
<accession>A0A4Z2IFQ8</accession>
<evidence type="ECO:0000256" key="1">
    <source>
        <dbReference type="SAM" id="MobiDB-lite"/>
    </source>
</evidence>
<organism evidence="2 3">
    <name type="scientific">Liparis tanakae</name>
    <name type="common">Tanaka's snailfish</name>
    <dbReference type="NCBI Taxonomy" id="230148"/>
    <lineage>
        <taxon>Eukaryota</taxon>
        <taxon>Metazoa</taxon>
        <taxon>Chordata</taxon>
        <taxon>Craniata</taxon>
        <taxon>Vertebrata</taxon>
        <taxon>Euteleostomi</taxon>
        <taxon>Actinopterygii</taxon>
        <taxon>Neopterygii</taxon>
        <taxon>Teleostei</taxon>
        <taxon>Neoteleostei</taxon>
        <taxon>Acanthomorphata</taxon>
        <taxon>Eupercaria</taxon>
        <taxon>Perciformes</taxon>
        <taxon>Cottioidei</taxon>
        <taxon>Cottales</taxon>
        <taxon>Liparidae</taxon>
        <taxon>Liparis</taxon>
    </lineage>
</organism>
<dbReference type="AlphaFoldDB" id="A0A4Z2IFQ8"/>
<evidence type="ECO:0000313" key="3">
    <source>
        <dbReference type="Proteomes" id="UP000314294"/>
    </source>
</evidence>